<feature type="domain" description="Tf2-1-like SH3-like" evidence="1">
    <location>
        <begin position="42"/>
        <end position="75"/>
    </location>
</feature>
<evidence type="ECO:0000313" key="2">
    <source>
        <dbReference type="EMBL" id="CAJ0928615.1"/>
    </source>
</evidence>
<dbReference type="Proteomes" id="UP001176940">
    <property type="component" value="Unassembled WGS sequence"/>
</dbReference>
<proteinExistence type="predicted"/>
<gene>
    <name evidence="2" type="ORF">RIMI_LOCUS3520929</name>
</gene>
<organism evidence="2 3">
    <name type="scientific">Ranitomeya imitator</name>
    <name type="common">mimic poison frog</name>
    <dbReference type="NCBI Taxonomy" id="111125"/>
    <lineage>
        <taxon>Eukaryota</taxon>
        <taxon>Metazoa</taxon>
        <taxon>Chordata</taxon>
        <taxon>Craniata</taxon>
        <taxon>Vertebrata</taxon>
        <taxon>Euteleostomi</taxon>
        <taxon>Amphibia</taxon>
        <taxon>Batrachia</taxon>
        <taxon>Anura</taxon>
        <taxon>Neobatrachia</taxon>
        <taxon>Hyloidea</taxon>
        <taxon>Dendrobatidae</taxon>
        <taxon>Dendrobatinae</taxon>
        <taxon>Ranitomeya</taxon>
    </lineage>
</organism>
<comment type="caution">
    <text evidence="2">The sequence shown here is derived from an EMBL/GenBank/DDBJ whole genome shotgun (WGS) entry which is preliminary data.</text>
</comment>
<keyword evidence="3" id="KW-1185">Reference proteome</keyword>
<name>A0ABN9KYH4_9NEOB</name>
<protein>
    <recommendedName>
        <fullName evidence="1">Tf2-1-like SH3-like domain-containing protein</fullName>
    </recommendedName>
</protein>
<dbReference type="Pfam" id="PF24626">
    <property type="entry name" value="SH3_Tf2-1"/>
    <property type="match status" value="1"/>
</dbReference>
<accession>A0ABN9KYH4</accession>
<dbReference type="InterPro" id="IPR056924">
    <property type="entry name" value="SH3_Tf2-1"/>
</dbReference>
<evidence type="ECO:0000259" key="1">
    <source>
        <dbReference type="Pfam" id="PF24626"/>
    </source>
</evidence>
<evidence type="ECO:0000313" key="3">
    <source>
        <dbReference type="Proteomes" id="UP001176940"/>
    </source>
</evidence>
<feature type="non-terminal residue" evidence="2">
    <location>
        <position position="1"/>
    </location>
</feature>
<dbReference type="EMBL" id="CAUEEQ010005335">
    <property type="protein sequence ID" value="CAJ0928615.1"/>
    <property type="molecule type" value="Genomic_DNA"/>
</dbReference>
<sequence>NNETYNISLVYFPAQLVCTPYYWRRNTIIMVAALFVVSYLVEVLEQVNPVVYLLAFPPRIGITDTFHVSLLKPVHMSRFSESSAGTSGSSTDDYEEGFIENRRLWLMIKSCFNYRSRSQYRVLERALCDDPMWPPISQTYYSNQSELGNDVQKCVYDNPMFVAKRRKPFTMELSIDHNQWLHCTEQKQCQKSVCIWNCLHIYKEGVQKHEP</sequence>
<reference evidence="2" key="1">
    <citation type="submission" date="2023-07" db="EMBL/GenBank/DDBJ databases">
        <authorList>
            <person name="Stuckert A."/>
        </authorList>
    </citation>
    <scope>NUCLEOTIDE SEQUENCE</scope>
</reference>